<reference evidence="1" key="1">
    <citation type="submission" date="2018-11" db="EMBL/GenBank/DDBJ databases">
        <title>The sequence and de novo assembly of Larimichthys crocea genome using PacBio and Hi-C technologies.</title>
        <authorList>
            <person name="Xu P."/>
            <person name="Chen B."/>
            <person name="Zhou Z."/>
            <person name="Ke Q."/>
            <person name="Wu Y."/>
            <person name="Bai H."/>
            <person name="Pu F."/>
        </authorList>
    </citation>
    <scope>NUCLEOTIDE SEQUENCE</scope>
    <source>
        <tissue evidence="1">Muscle</tissue>
    </source>
</reference>
<proteinExistence type="predicted"/>
<comment type="caution">
    <text evidence="1">The sequence shown here is derived from an EMBL/GenBank/DDBJ whole genome shotgun (WGS) entry which is preliminary data.</text>
</comment>
<protein>
    <submittedName>
        <fullName evidence="1">Uncharacterized protein</fullName>
    </submittedName>
</protein>
<gene>
    <name evidence="1" type="ORF">E3U43_019730</name>
</gene>
<keyword evidence="2" id="KW-1185">Reference proteome</keyword>
<accession>A0ACD3QU99</accession>
<name>A0ACD3QU99_LARCR</name>
<dbReference type="Proteomes" id="UP000793456">
    <property type="component" value="Chromosome XIV"/>
</dbReference>
<dbReference type="EMBL" id="CM011687">
    <property type="protein sequence ID" value="TMS10737.1"/>
    <property type="molecule type" value="Genomic_DNA"/>
</dbReference>
<evidence type="ECO:0000313" key="1">
    <source>
        <dbReference type="EMBL" id="TMS10737.1"/>
    </source>
</evidence>
<evidence type="ECO:0000313" key="2">
    <source>
        <dbReference type="Proteomes" id="UP000793456"/>
    </source>
</evidence>
<organism evidence="1 2">
    <name type="scientific">Larimichthys crocea</name>
    <name type="common">Large yellow croaker</name>
    <name type="synonym">Pseudosciaena crocea</name>
    <dbReference type="NCBI Taxonomy" id="215358"/>
    <lineage>
        <taxon>Eukaryota</taxon>
        <taxon>Metazoa</taxon>
        <taxon>Chordata</taxon>
        <taxon>Craniata</taxon>
        <taxon>Vertebrata</taxon>
        <taxon>Euteleostomi</taxon>
        <taxon>Actinopterygii</taxon>
        <taxon>Neopterygii</taxon>
        <taxon>Teleostei</taxon>
        <taxon>Neoteleostei</taxon>
        <taxon>Acanthomorphata</taxon>
        <taxon>Eupercaria</taxon>
        <taxon>Sciaenidae</taxon>
        <taxon>Larimichthys</taxon>
    </lineage>
</organism>
<sequence length="145" mass="16166">MFDGTETHKRYLDLSGQAFADALLDYQRLKQAAVAEKNRAKVTKGLPDVVAIMEGKSLCLTCYVDGDPAPQIFWLRNDKELIDPNLYTVTNEQKCSTIEIHKVRLEDSGKYSILVRNKFGSEAACVTVSVYRHGEKPPANAVEMG</sequence>